<proteinExistence type="predicted"/>
<evidence type="ECO:0000313" key="2">
    <source>
        <dbReference type="Proteomes" id="UP001055811"/>
    </source>
</evidence>
<dbReference type="Proteomes" id="UP001055811">
    <property type="component" value="Linkage Group LG08"/>
</dbReference>
<name>A0ACB8ZN59_CICIN</name>
<comment type="caution">
    <text evidence="1">The sequence shown here is derived from an EMBL/GenBank/DDBJ whole genome shotgun (WGS) entry which is preliminary data.</text>
</comment>
<reference evidence="2" key="1">
    <citation type="journal article" date="2022" name="Mol. Ecol. Resour.">
        <title>The genomes of chicory, endive, great burdock and yacon provide insights into Asteraceae palaeo-polyploidization history and plant inulin production.</title>
        <authorList>
            <person name="Fan W."/>
            <person name="Wang S."/>
            <person name="Wang H."/>
            <person name="Wang A."/>
            <person name="Jiang F."/>
            <person name="Liu H."/>
            <person name="Zhao H."/>
            <person name="Xu D."/>
            <person name="Zhang Y."/>
        </authorList>
    </citation>
    <scope>NUCLEOTIDE SEQUENCE [LARGE SCALE GENOMIC DNA]</scope>
    <source>
        <strain evidence="2">cv. Punajuju</strain>
    </source>
</reference>
<accession>A0ACB8ZN59</accession>
<organism evidence="1 2">
    <name type="scientific">Cichorium intybus</name>
    <name type="common">Chicory</name>
    <dbReference type="NCBI Taxonomy" id="13427"/>
    <lineage>
        <taxon>Eukaryota</taxon>
        <taxon>Viridiplantae</taxon>
        <taxon>Streptophyta</taxon>
        <taxon>Embryophyta</taxon>
        <taxon>Tracheophyta</taxon>
        <taxon>Spermatophyta</taxon>
        <taxon>Magnoliopsida</taxon>
        <taxon>eudicotyledons</taxon>
        <taxon>Gunneridae</taxon>
        <taxon>Pentapetalae</taxon>
        <taxon>asterids</taxon>
        <taxon>campanulids</taxon>
        <taxon>Asterales</taxon>
        <taxon>Asteraceae</taxon>
        <taxon>Cichorioideae</taxon>
        <taxon>Cichorieae</taxon>
        <taxon>Cichoriinae</taxon>
        <taxon>Cichorium</taxon>
    </lineage>
</organism>
<keyword evidence="2" id="KW-1185">Reference proteome</keyword>
<sequence length="83" mass="9847">MRVKKCYPKEDAHDEESIRESRRRGHMLVIRHLFSRFSRKSQLVAGVVDDVGRTDIHLSPNFSLIGRRRRRIDMVKFDDLVLV</sequence>
<gene>
    <name evidence="1" type="ORF">L2E82_42849</name>
</gene>
<protein>
    <submittedName>
        <fullName evidence="1">Uncharacterized protein</fullName>
    </submittedName>
</protein>
<dbReference type="EMBL" id="CM042016">
    <property type="protein sequence ID" value="KAI3698926.1"/>
    <property type="molecule type" value="Genomic_DNA"/>
</dbReference>
<evidence type="ECO:0000313" key="1">
    <source>
        <dbReference type="EMBL" id="KAI3698926.1"/>
    </source>
</evidence>
<reference evidence="1 2" key="2">
    <citation type="journal article" date="2022" name="Mol. Ecol. Resour.">
        <title>The genomes of chicory, endive, great burdock and yacon provide insights into Asteraceae paleo-polyploidization history and plant inulin production.</title>
        <authorList>
            <person name="Fan W."/>
            <person name="Wang S."/>
            <person name="Wang H."/>
            <person name="Wang A."/>
            <person name="Jiang F."/>
            <person name="Liu H."/>
            <person name="Zhao H."/>
            <person name="Xu D."/>
            <person name="Zhang Y."/>
        </authorList>
    </citation>
    <scope>NUCLEOTIDE SEQUENCE [LARGE SCALE GENOMIC DNA]</scope>
    <source>
        <strain evidence="2">cv. Punajuju</strain>
        <tissue evidence="1">Leaves</tissue>
    </source>
</reference>